<dbReference type="RefSeq" id="WP_261592563.1">
    <property type="nucleotide sequence ID" value="NZ_CAMAPC010000001.1"/>
</dbReference>
<feature type="chain" id="PRO_5040971730" evidence="1">
    <location>
        <begin position="23"/>
        <end position="288"/>
    </location>
</feature>
<gene>
    <name evidence="2" type="ORF">PSECIP111854_00022</name>
    <name evidence="3" type="ORF">PSECIP111951_01397</name>
</gene>
<dbReference type="Proteomes" id="UP001152467">
    <property type="component" value="Unassembled WGS sequence"/>
</dbReference>
<name>A0A9W4QQL9_9GAMM</name>
<dbReference type="AlphaFoldDB" id="A0A9W4QQL9"/>
<accession>A0A9W4QQL9</accession>
<dbReference type="EMBL" id="CAMAPD010000005">
    <property type="protein sequence ID" value="CAH9056121.1"/>
    <property type="molecule type" value="Genomic_DNA"/>
</dbReference>
<comment type="caution">
    <text evidence="2">The sequence shown here is derived from an EMBL/GenBank/DDBJ whole genome shotgun (WGS) entry which is preliminary data.</text>
</comment>
<protein>
    <submittedName>
        <fullName evidence="2">Uncharacterized protein</fullName>
    </submittedName>
</protein>
<evidence type="ECO:0000256" key="1">
    <source>
        <dbReference type="SAM" id="SignalP"/>
    </source>
</evidence>
<organism evidence="2 4">
    <name type="scientific">Pseudoalteromonas holothuriae</name>
    <dbReference type="NCBI Taxonomy" id="2963714"/>
    <lineage>
        <taxon>Bacteria</taxon>
        <taxon>Pseudomonadati</taxon>
        <taxon>Pseudomonadota</taxon>
        <taxon>Gammaproteobacteria</taxon>
        <taxon>Alteromonadales</taxon>
        <taxon>Pseudoalteromonadaceae</taxon>
        <taxon>Pseudoalteromonas</taxon>
    </lineage>
</organism>
<evidence type="ECO:0000313" key="3">
    <source>
        <dbReference type="EMBL" id="CAH9056121.1"/>
    </source>
</evidence>
<evidence type="ECO:0000313" key="2">
    <source>
        <dbReference type="EMBL" id="CAH9049389.1"/>
    </source>
</evidence>
<dbReference type="Proteomes" id="UP001152485">
    <property type="component" value="Unassembled WGS sequence"/>
</dbReference>
<proteinExistence type="predicted"/>
<sequence>MKLKVFILLFLSYWLSTSDALANRNACNGNFLATFNPSEIIEEQSKRVSVYLPLKVQVSENLLNCADEIWVEDVDYYSFVFDGPTDYKYAKLQDAQFKRIRIRNGIGKTPLNSRSTQMWLRLRHYSLFPAGDYIGSIKVSIVRNNKVIDEQFLDMTYYSEPRISISLDNSSKGKVSGSSGHYQIDLGELKSNMRFNWGIKILSNSSYDIVVDSEYNGLRHETDTQALIDYSIRFDNVKISSSERLMRSYNFFSGVKNKWYGFEFMLGNVEMMPAGNYQDNLSLTVYPR</sequence>
<dbReference type="EMBL" id="CAMAPC010000001">
    <property type="protein sequence ID" value="CAH9049389.1"/>
    <property type="molecule type" value="Genomic_DNA"/>
</dbReference>
<feature type="signal peptide" evidence="1">
    <location>
        <begin position="1"/>
        <end position="22"/>
    </location>
</feature>
<evidence type="ECO:0000313" key="4">
    <source>
        <dbReference type="Proteomes" id="UP001152467"/>
    </source>
</evidence>
<keyword evidence="1" id="KW-0732">Signal</keyword>
<reference evidence="2 5" key="1">
    <citation type="submission" date="2022-07" db="EMBL/GenBank/DDBJ databases">
        <authorList>
            <person name="Criscuolo A."/>
        </authorList>
    </citation>
    <scope>NUCLEOTIDE SEQUENCE</scope>
    <source>
        <strain evidence="5">CIP 111951</strain>
        <strain evidence="2">CIP111854</strain>
        <strain evidence="3">CIP111951</strain>
    </source>
</reference>
<keyword evidence="4" id="KW-1185">Reference proteome</keyword>
<evidence type="ECO:0000313" key="5">
    <source>
        <dbReference type="Proteomes" id="UP001152485"/>
    </source>
</evidence>